<name>A0A6S7I1C3_PARCT</name>
<dbReference type="EMBL" id="CACRXK020006721">
    <property type="protein sequence ID" value="CAB4010243.1"/>
    <property type="molecule type" value="Genomic_DNA"/>
</dbReference>
<comment type="caution">
    <text evidence="1">The sequence shown here is derived from an EMBL/GenBank/DDBJ whole genome shotgun (WGS) entry which is preliminary data.</text>
</comment>
<keyword evidence="2" id="KW-1185">Reference proteome</keyword>
<organism evidence="1 2">
    <name type="scientific">Paramuricea clavata</name>
    <name type="common">Red gorgonian</name>
    <name type="synonym">Violescent sea-whip</name>
    <dbReference type="NCBI Taxonomy" id="317549"/>
    <lineage>
        <taxon>Eukaryota</taxon>
        <taxon>Metazoa</taxon>
        <taxon>Cnidaria</taxon>
        <taxon>Anthozoa</taxon>
        <taxon>Octocorallia</taxon>
        <taxon>Malacalcyonacea</taxon>
        <taxon>Plexauridae</taxon>
        <taxon>Paramuricea</taxon>
    </lineage>
</organism>
<evidence type="ECO:0000313" key="2">
    <source>
        <dbReference type="Proteomes" id="UP001152795"/>
    </source>
</evidence>
<evidence type="ECO:0000313" key="1">
    <source>
        <dbReference type="EMBL" id="CAB4010243.1"/>
    </source>
</evidence>
<dbReference type="Proteomes" id="UP001152795">
    <property type="component" value="Unassembled WGS sequence"/>
</dbReference>
<reference evidence="1" key="1">
    <citation type="submission" date="2020-04" db="EMBL/GenBank/DDBJ databases">
        <authorList>
            <person name="Alioto T."/>
            <person name="Alioto T."/>
            <person name="Gomez Garrido J."/>
        </authorList>
    </citation>
    <scope>NUCLEOTIDE SEQUENCE</scope>
    <source>
        <strain evidence="1">A484AB</strain>
    </source>
</reference>
<dbReference type="Pfam" id="PF20231">
    <property type="entry name" value="DUF6589"/>
    <property type="match status" value="1"/>
</dbReference>
<accession>A0A6S7I1C3</accession>
<dbReference type="InterPro" id="IPR046496">
    <property type="entry name" value="DUF6589"/>
</dbReference>
<gene>
    <name evidence="1" type="ORF">PACLA_8A004410</name>
</gene>
<sequence length="351" mass="39820">MAVLGMESKASLPTKIDFPPNLKELSKSEKLKYLHELSAKVVDTFVFKTNSSINYVIGSVLTQEERDALQQQQLTPDGRFPCRFSGCDKSFKYNGMSRKKHGASHNPPVMAEEPAISVSLCKPPPPSGESKEPDDAYNYNCALLADSYLFFNFLDAIKEGDGARLMRQYKYFMLFCKADGCHSTKYALECLYQFFLIHGELSQRDSERFIWKRSINNHGKKGYNIPLDEATEHSNNFVKQGIKNLGPNISEAAVARICKCESATRSILDNLDESISRHKHSGKHSKPSSSMDLQELVTKAFNFNILKEQPGRKYHHFKDFQVDRLSDLDSNDLYSWISKHKKNVALGVKAR</sequence>
<protein>
    <submittedName>
        <fullName evidence="1">Uncharacterized protein</fullName>
    </submittedName>
</protein>
<proteinExistence type="predicted"/>
<dbReference type="AlphaFoldDB" id="A0A6S7I1C3"/>
<dbReference type="OrthoDB" id="5980862at2759"/>